<dbReference type="EMBL" id="VOFY01000021">
    <property type="protein sequence ID" value="KAA8581089.1"/>
    <property type="molecule type" value="Genomic_DNA"/>
</dbReference>
<evidence type="ECO:0000256" key="1">
    <source>
        <dbReference type="SAM" id="Phobius"/>
    </source>
</evidence>
<evidence type="ECO:0000313" key="3">
    <source>
        <dbReference type="Proteomes" id="UP000327493"/>
    </source>
</evidence>
<keyword evidence="1" id="KW-0472">Membrane</keyword>
<protein>
    <recommendedName>
        <fullName evidence="4">Immunoglobulin subtype domain-containing protein</fullName>
    </recommendedName>
</protein>
<keyword evidence="1" id="KW-0812">Transmembrane</keyword>
<keyword evidence="1" id="KW-1133">Transmembrane helix</keyword>
<organism evidence="2 3">
    <name type="scientific">Etheostoma spectabile</name>
    <name type="common">orangethroat darter</name>
    <dbReference type="NCBI Taxonomy" id="54343"/>
    <lineage>
        <taxon>Eukaryota</taxon>
        <taxon>Metazoa</taxon>
        <taxon>Chordata</taxon>
        <taxon>Craniata</taxon>
        <taxon>Vertebrata</taxon>
        <taxon>Euteleostomi</taxon>
        <taxon>Actinopterygii</taxon>
        <taxon>Neopterygii</taxon>
        <taxon>Teleostei</taxon>
        <taxon>Neoteleostei</taxon>
        <taxon>Acanthomorphata</taxon>
        <taxon>Eupercaria</taxon>
        <taxon>Perciformes</taxon>
        <taxon>Percoidei</taxon>
        <taxon>Percidae</taxon>
        <taxon>Etheostomatinae</taxon>
        <taxon>Etheostoma</taxon>
    </lineage>
</organism>
<sequence length="201" mass="22468">MLFIHYEVKKKGKSYHVLPFFFPPGVSLKCNKTVTFVAGETETLNCTVTYSKIENPKNCKCESCFWNDRNHSVPCSCGGLIQYGLDYATYYVLINISNVRENGNYSVIMRTDCGRATSSPIKVIMLGNVGRPDGITGPHDDETRPAILCGLFVIVIVSGILYFLFRTKRARQIMNSIKNKNKTEDYSDMDAAPESQGPLIA</sequence>
<dbReference type="Proteomes" id="UP000327493">
    <property type="component" value="Chromosome 21"/>
</dbReference>
<feature type="transmembrane region" description="Helical" evidence="1">
    <location>
        <begin position="145"/>
        <end position="165"/>
    </location>
</feature>
<reference evidence="2 3" key="1">
    <citation type="submission" date="2019-08" db="EMBL/GenBank/DDBJ databases">
        <title>A chromosome-level genome assembly, high-density linkage maps, and genome scans reveal the genomic architecture of hybrid incompatibilities underlying speciation via character displacement in darters (Percidae: Etheostominae).</title>
        <authorList>
            <person name="Moran R.L."/>
            <person name="Catchen J.M."/>
            <person name="Fuller R.C."/>
        </authorList>
    </citation>
    <scope>NUCLEOTIDE SEQUENCE [LARGE SCALE GENOMIC DNA]</scope>
    <source>
        <strain evidence="2">EspeVRDwgs_2016</strain>
        <tissue evidence="2">Muscle</tissue>
    </source>
</reference>
<proteinExistence type="predicted"/>
<evidence type="ECO:0000313" key="2">
    <source>
        <dbReference type="EMBL" id="KAA8581089.1"/>
    </source>
</evidence>
<name>A0A5J5CK69_9PERO</name>
<accession>A0A5J5CK69</accession>
<comment type="caution">
    <text evidence="2">The sequence shown here is derived from an EMBL/GenBank/DDBJ whole genome shotgun (WGS) entry which is preliminary data.</text>
</comment>
<gene>
    <name evidence="2" type="ORF">FQN60_002670</name>
</gene>
<keyword evidence="3" id="KW-1185">Reference proteome</keyword>
<dbReference type="AlphaFoldDB" id="A0A5J5CK69"/>
<evidence type="ECO:0008006" key="4">
    <source>
        <dbReference type="Google" id="ProtNLM"/>
    </source>
</evidence>